<keyword evidence="2" id="KW-1185">Reference proteome</keyword>
<feature type="non-terminal residue" evidence="1">
    <location>
        <position position="1"/>
    </location>
</feature>
<dbReference type="EMBL" id="CP069026">
    <property type="protein sequence ID" value="QRC93914.1"/>
    <property type="molecule type" value="Genomic_DNA"/>
</dbReference>
<sequence>TRHARIRAMHDEIENIASLNVALDSKSILIQPSRHLETPCSRPLSADLPAKVCNQMAAGRIPKHNPHQVVIRCRHKCTPVLLRWGEGYCT</sequence>
<dbReference type="VEuPathDB" id="FungiDB:JI435_404770"/>
<dbReference type="Proteomes" id="UP000663193">
    <property type="component" value="Chromosome 4"/>
</dbReference>
<proteinExistence type="predicted"/>
<evidence type="ECO:0000313" key="1">
    <source>
        <dbReference type="EMBL" id="QRC93914.1"/>
    </source>
</evidence>
<name>A0A7U2HXE8_PHANO</name>
<organism evidence="1 2">
    <name type="scientific">Phaeosphaeria nodorum (strain SN15 / ATCC MYA-4574 / FGSC 10173)</name>
    <name type="common">Glume blotch fungus</name>
    <name type="synonym">Parastagonospora nodorum</name>
    <dbReference type="NCBI Taxonomy" id="321614"/>
    <lineage>
        <taxon>Eukaryota</taxon>
        <taxon>Fungi</taxon>
        <taxon>Dikarya</taxon>
        <taxon>Ascomycota</taxon>
        <taxon>Pezizomycotina</taxon>
        <taxon>Dothideomycetes</taxon>
        <taxon>Pleosporomycetidae</taxon>
        <taxon>Pleosporales</taxon>
        <taxon>Pleosporineae</taxon>
        <taxon>Phaeosphaeriaceae</taxon>
        <taxon>Parastagonospora</taxon>
    </lineage>
</organism>
<accession>A0A7U2HXE8</accession>
<reference evidence="2" key="1">
    <citation type="journal article" date="2021" name="BMC Genomics">
        <title>Chromosome-level genome assembly and manually-curated proteome of model necrotroph Parastagonospora nodorum Sn15 reveals a genome-wide trove of candidate effector homologs, and redundancy of virulence-related functions within an accessory chromosome.</title>
        <authorList>
            <person name="Bertazzoni S."/>
            <person name="Jones D.A.B."/>
            <person name="Phan H.T."/>
            <person name="Tan K.-C."/>
            <person name="Hane J.K."/>
        </authorList>
    </citation>
    <scope>NUCLEOTIDE SEQUENCE [LARGE SCALE GENOMIC DNA]</scope>
    <source>
        <strain evidence="2">SN15 / ATCC MYA-4574 / FGSC 10173)</strain>
    </source>
</reference>
<protein>
    <submittedName>
        <fullName evidence="1">Uncharacterized protein</fullName>
    </submittedName>
</protein>
<gene>
    <name evidence="1" type="ORF">JI435_404770</name>
</gene>
<evidence type="ECO:0000313" key="2">
    <source>
        <dbReference type="Proteomes" id="UP000663193"/>
    </source>
</evidence>
<dbReference type="AlphaFoldDB" id="A0A7U2HXE8"/>